<feature type="compositionally biased region" description="Polar residues" evidence="2">
    <location>
        <begin position="1725"/>
        <end position="1744"/>
    </location>
</feature>
<feature type="compositionally biased region" description="Basic and acidic residues" evidence="2">
    <location>
        <begin position="1179"/>
        <end position="1241"/>
    </location>
</feature>
<feature type="compositionally biased region" description="Basic and acidic residues" evidence="2">
    <location>
        <begin position="889"/>
        <end position="948"/>
    </location>
</feature>
<dbReference type="InterPro" id="IPR053210">
    <property type="entry name" value="ANKRD12"/>
</dbReference>
<feature type="compositionally biased region" description="Basic and acidic residues" evidence="2">
    <location>
        <begin position="768"/>
        <end position="808"/>
    </location>
</feature>
<feature type="compositionally biased region" description="Basic residues" evidence="2">
    <location>
        <begin position="700"/>
        <end position="711"/>
    </location>
</feature>
<gene>
    <name evidence="3" type="ORF">J4Q44_G00266030</name>
</gene>
<evidence type="ECO:0000313" key="3">
    <source>
        <dbReference type="EMBL" id="KAK6302248.1"/>
    </source>
</evidence>
<evidence type="ECO:0000256" key="1">
    <source>
        <dbReference type="PROSITE-ProRule" id="PRU00023"/>
    </source>
</evidence>
<feature type="compositionally biased region" description="Polar residues" evidence="2">
    <location>
        <begin position="1932"/>
        <end position="1953"/>
    </location>
</feature>
<feature type="region of interest" description="Disordered" evidence="2">
    <location>
        <begin position="1449"/>
        <end position="1478"/>
    </location>
</feature>
<keyword evidence="4" id="KW-1185">Reference proteome</keyword>
<dbReference type="PROSITE" id="PS50297">
    <property type="entry name" value="ANK_REP_REGION"/>
    <property type="match status" value="3"/>
</dbReference>
<feature type="region of interest" description="Disordered" evidence="2">
    <location>
        <begin position="1788"/>
        <end position="2038"/>
    </location>
</feature>
<feature type="compositionally biased region" description="Polar residues" evidence="2">
    <location>
        <begin position="835"/>
        <end position="887"/>
    </location>
</feature>
<feature type="compositionally biased region" description="Acidic residues" evidence="2">
    <location>
        <begin position="418"/>
        <end position="429"/>
    </location>
</feature>
<feature type="region of interest" description="Disordered" evidence="2">
    <location>
        <begin position="234"/>
        <end position="280"/>
    </location>
</feature>
<feature type="compositionally biased region" description="Polar residues" evidence="2">
    <location>
        <begin position="1892"/>
        <end position="1906"/>
    </location>
</feature>
<feature type="compositionally biased region" description="Basic and acidic residues" evidence="2">
    <location>
        <begin position="1333"/>
        <end position="1353"/>
    </location>
</feature>
<dbReference type="GO" id="GO:0005654">
    <property type="term" value="C:nucleoplasm"/>
    <property type="evidence" value="ECO:0007669"/>
    <property type="project" value="TreeGrafter"/>
</dbReference>
<feature type="compositionally biased region" description="Polar residues" evidence="2">
    <location>
        <begin position="234"/>
        <end position="247"/>
    </location>
</feature>
<feature type="compositionally biased region" description="Basic and acidic residues" evidence="2">
    <location>
        <begin position="1061"/>
        <end position="1148"/>
    </location>
</feature>
<feature type="compositionally biased region" description="Polar residues" evidence="2">
    <location>
        <begin position="1319"/>
        <end position="1331"/>
    </location>
</feature>
<feature type="compositionally biased region" description="Basic and acidic residues" evidence="2">
    <location>
        <begin position="546"/>
        <end position="560"/>
    </location>
</feature>
<feature type="compositionally biased region" description="Polar residues" evidence="2">
    <location>
        <begin position="2018"/>
        <end position="2038"/>
    </location>
</feature>
<protein>
    <recommendedName>
        <fullName evidence="5">Ankyrin repeat domain-containing protein 12</fullName>
    </recommendedName>
</protein>
<feature type="compositionally biased region" description="Basic and acidic residues" evidence="2">
    <location>
        <begin position="263"/>
        <end position="277"/>
    </location>
</feature>
<feature type="compositionally biased region" description="Low complexity" evidence="2">
    <location>
        <begin position="1788"/>
        <end position="1802"/>
    </location>
</feature>
<comment type="caution">
    <text evidence="3">The sequence shown here is derived from an EMBL/GenBank/DDBJ whole genome shotgun (WGS) entry which is preliminary data.</text>
</comment>
<feature type="compositionally biased region" description="Basic and acidic residues" evidence="2">
    <location>
        <begin position="153"/>
        <end position="162"/>
    </location>
</feature>
<name>A0AAN8L234_9TELE</name>
<feature type="compositionally biased region" description="Polar residues" evidence="2">
    <location>
        <begin position="1467"/>
        <end position="1478"/>
    </location>
</feature>
<dbReference type="SUPFAM" id="SSF48403">
    <property type="entry name" value="Ankyrin repeat"/>
    <property type="match status" value="1"/>
</dbReference>
<dbReference type="Proteomes" id="UP001356427">
    <property type="component" value="Unassembled WGS sequence"/>
</dbReference>
<feature type="region of interest" description="Disordered" evidence="2">
    <location>
        <begin position="1288"/>
        <end position="1403"/>
    </location>
</feature>
<feature type="compositionally biased region" description="Basic and acidic residues" evidence="2">
    <location>
        <begin position="40"/>
        <end position="143"/>
    </location>
</feature>
<evidence type="ECO:0000256" key="2">
    <source>
        <dbReference type="SAM" id="MobiDB-lite"/>
    </source>
</evidence>
<feature type="repeat" description="ANK" evidence="1">
    <location>
        <begin position="340"/>
        <end position="372"/>
    </location>
</feature>
<feature type="region of interest" description="Disordered" evidence="2">
    <location>
        <begin position="40"/>
        <end position="211"/>
    </location>
</feature>
<dbReference type="InterPro" id="IPR002110">
    <property type="entry name" value="Ankyrin_rpt"/>
</dbReference>
<dbReference type="InterPro" id="IPR036770">
    <property type="entry name" value="Ankyrin_rpt-contain_sf"/>
</dbReference>
<feature type="compositionally biased region" description="Polar residues" evidence="2">
    <location>
        <begin position="436"/>
        <end position="447"/>
    </location>
</feature>
<feature type="compositionally biased region" description="Low complexity" evidence="2">
    <location>
        <begin position="1758"/>
        <end position="1769"/>
    </location>
</feature>
<dbReference type="Gene3D" id="1.25.40.20">
    <property type="entry name" value="Ankyrin repeat-containing domain"/>
    <property type="match status" value="1"/>
</dbReference>
<feature type="compositionally biased region" description="Polar residues" evidence="2">
    <location>
        <begin position="729"/>
        <end position="744"/>
    </location>
</feature>
<feature type="compositionally biased region" description="Polar residues" evidence="2">
    <location>
        <begin position="1821"/>
        <end position="1833"/>
    </location>
</feature>
<reference evidence="3 4" key="1">
    <citation type="submission" date="2021-04" db="EMBL/GenBank/DDBJ databases">
        <authorList>
            <person name="De Guttry C."/>
            <person name="Zahm M."/>
            <person name="Klopp C."/>
            <person name="Cabau C."/>
            <person name="Louis A."/>
            <person name="Berthelot C."/>
            <person name="Parey E."/>
            <person name="Roest Crollius H."/>
            <person name="Montfort J."/>
            <person name="Robinson-Rechavi M."/>
            <person name="Bucao C."/>
            <person name="Bouchez O."/>
            <person name="Gislard M."/>
            <person name="Lluch J."/>
            <person name="Milhes M."/>
            <person name="Lampietro C."/>
            <person name="Lopez Roques C."/>
            <person name="Donnadieu C."/>
            <person name="Braasch I."/>
            <person name="Desvignes T."/>
            <person name="Postlethwait J."/>
            <person name="Bobe J."/>
            <person name="Wedekind C."/>
            <person name="Guiguen Y."/>
        </authorList>
    </citation>
    <scope>NUCLEOTIDE SEQUENCE [LARGE SCALE GENOMIC DNA]</scope>
    <source>
        <strain evidence="3">Cs_M1</strain>
        <tissue evidence="3">Blood</tissue>
    </source>
</reference>
<feature type="compositionally biased region" description="Acidic residues" evidence="2">
    <location>
        <begin position="450"/>
        <end position="462"/>
    </location>
</feature>
<feature type="compositionally biased region" description="Polar residues" evidence="2">
    <location>
        <begin position="1850"/>
        <end position="1861"/>
    </location>
</feature>
<feature type="repeat" description="ANK" evidence="1">
    <location>
        <begin position="274"/>
        <end position="306"/>
    </location>
</feature>
<feature type="compositionally biased region" description="Low complexity" evidence="2">
    <location>
        <begin position="1149"/>
        <end position="1159"/>
    </location>
</feature>
<feature type="compositionally biased region" description="Polar residues" evidence="2">
    <location>
        <begin position="1516"/>
        <end position="1525"/>
    </location>
</feature>
<sequence length="2301" mass="253881">MADCNMAKPGTDRDGAMVGKKSKDKISPFTKTLKLDRSKLLVGKDGKPSKTLKLDRTELPVGKDGKPPKTLKLDRSKLLVGKDGKPPKTLKLDRSKLLVGKDGKPPKTLKLDRSKLLVGKDGKPPKTLKLDRSKLLVGKDGKPPKSSMKRKLSFTEERHSDADESDPEQSTESWGECEGRLVTPCRMFSADKDGPDKKKNKKESGGSKKVPVNLLFGYPLSERKQMALLMQMTARDNSPDSTPSHPSQAPPVQKKPPSSSASRARDKVNKRNERGETPLHMAAIRGDAEHVKELISLGADVNIKDFAGWTPLHEACNLGFYDVAKVLIAAGAEVNTQGLDDDTPLHDASSSGHTDIVKLLLRHGGNAFQANRRGERPVDVADSQELKLLLKGEVPLSDAEDSSSESEGPLSVNPSSVDVDDDNLDDSDVEKDSDGKQSTVKASSSMSGLDEYEFKDEEEEEDLSKALNDRHILRRELRQREKEEKERNHLAKQSGKGNGSGSVQSSKSKKTKTSSRVRYCSSDSSSDEMEMPTERRSSPTCSNGSEGHKASDASRTKKENVGSLTTSEQKDKSSKVKKKNKSKNKENQEDGKENSKALVSETHTDKNSRGLCGDEDSFKISFSPKDDSSVHLFHLSATVNSPKLNYGLADKQPSSNPLKQENAKMTCVSIAEGPCPPDGVKYNHYNPESEFCTESSSSKGCKHKEKSKHHQKDVTVDCSFGGGGVDGGSSLNNKEGSVANSVDSSEGGALQKMDKDGKVVKKHKLKHKEKDNHIGEYEADRERNRHRQKEGGRKDGHRNLEFDREFWKENFFNDDEPLPPGKMESETEREDGRSPQKTSTSDGRSPQKTSISDGRSPQKTSTLDGRSPQKTSTLDGRSPQKTSTSDGSPEERGTKEKRLSSSKETRREEQDKDKDKVVMKERKETSAVCKEEKGGKDGKPSELEERTECLSSSSGRTTSVPDESQHNAASVKDELEDKPVTGTMSAADLDQLDASEKDQRDKSDRRPSVKERETEKTDKKHPDKEKKVKMEHLEKSENSQNSMDRWREKERVASGSSHSSPGDKNHKESEKLRASSTKKHEESKDKKSKEKPDKKSCREREYSGGENRDRIGWDNKGKPPSEKFTDHSKSEKDKDKDCDKKKREKSKDGSFSSSSNLKLPLEEKKGYVSESGKTTQAKLLKEEVPEKDGDRRDRESRDSDRHRDRDKDKERLKGDKDRSKEVSKASKTKPNETETDRDNRSKAKASPATREEKRPKEKRLVNEDLRQTSFERMLSLKDQEIEQWHRKHLEKIKQKERERMKQRPSSTTTDPGKLKSKAKTMSLSSGEQCSSKELLRSEGSGDAHGRDLDKPMKESTSSRTMSLDGKILSSLSGKLMPGMENSLSRSPRPESERSGLMSRSVSMFSVASSEDSCQATMLTPRPVEYDSDMTLEASQDSQPPFLQCSLLSRSRSPAVHDKDYNGLPDSVQGNRTPLQSRHTSPYLMAILDEDANSATAGKPFETLSKASVVPAAQPSEEPSSVQLLSETCADPEESQSQRGPTQMLPNFPNARADADLNTESEGNTTPRTDADLNTESEGNSAPRTDAHLNTESEGNSAPRTDVDLFTESEGNSAPRTDADLNTESEGNTAPGVHIPPQVSNTGDPHVKDSSTLQQAGVPQIATPAQRGSSSASDPLLIRDVRCIPVETSSAEPECSRKELPSEDTVASSSLSSRPPFSSLSASQSWQTLPNASMVTSQQMQTETDPSLALDPKDKAPVESAASSAENRAAVEGLESALVASRQVWMDNPVASTSAHTPPSASTEESVQSAGRPNESQEDMDTNASIQDCKQSRFSGDDVGSGDPRPDKNDNASQHTPSTVSRCPSPEHKSEETSDAPDCALEKNRDPEAMSTRRVSCWSSSEGSNMVTVPEVKSEPCPEPMDVASISEERSEGQTLLTAGSDQTQSACGQCSNYQQGSQTDPSGSGSSYSSSGVSASSSPQSGDRDSDSSGAKAKVRSLTIEEGQDVQQTHPRKRKMPRTSTSNQARGSTQQGKETPQQSLAAIVDSLKLEEIEPYQTERANPYYEFLHIRKKIEEKRKVLLSVIPQPPQYYDEYVTFTGSYLLDGNPLGKLCIPTITPPPSLPDQLKEMFKQQEVVRMKLRLQHSIEREKLIVSNEQEVLRVHYRAARTLANQTLPFSACTVLLDAEVYNMPQDAQASGMMSRTVESGDQDGKTSVRDRFNARQFMSWLQDVDDKFDKLKTCLLMRQQHEAAALNAVQRLHWQLKLQELDPAMYKSTSIFDIPEFYIPLVEVNDDFDLTPI</sequence>
<feature type="repeat" description="ANK" evidence="1">
    <location>
        <begin position="307"/>
        <end position="339"/>
    </location>
</feature>
<feature type="compositionally biased region" description="Basic and acidic residues" evidence="2">
    <location>
        <begin position="1291"/>
        <end position="1301"/>
    </location>
</feature>
<feature type="compositionally biased region" description="Basic and acidic residues" evidence="2">
    <location>
        <begin position="583"/>
        <end position="595"/>
    </location>
</feature>
<proteinExistence type="predicted"/>
<feature type="compositionally biased region" description="Basic and acidic residues" evidence="2">
    <location>
        <begin position="994"/>
        <end position="1037"/>
    </location>
</feature>
<feature type="compositionally biased region" description="Basic and acidic residues" evidence="2">
    <location>
        <begin position="823"/>
        <end position="834"/>
    </location>
</feature>
<feature type="compositionally biased region" description="Basic and acidic residues" evidence="2">
    <location>
        <begin position="1249"/>
        <end position="1266"/>
    </location>
</feature>
<feature type="region of interest" description="Disordered" evidence="2">
    <location>
        <begin position="693"/>
        <end position="1267"/>
    </location>
</feature>
<feature type="compositionally biased region" description="Polar residues" evidence="2">
    <location>
        <begin position="1557"/>
        <end position="1583"/>
    </location>
</feature>
<feature type="region of interest" description="Disordered" evidence="2">
    <location>
        <begin position="1"/>
        <end position="24"/>
    </location>
</feature>
<feature type="compositionally biased region" description="Basic and acidic residues" evidence="2">
    <location>
        <begin position="189"/>
        <end position="206"/>
    </location>
</feature>
<feature type="compositionally biased region" description="Basic and acidic residues" evidence="2">
    <location>
        <begin position="463"/>
        <end position="489"/>
    </location>
</feature>
<dbReference type="PRINTS" id="PR01415">
    <property type="entry name" value="ANKYRIN"/>
</dbReference>
<feature type="compositionally biased region" description="Low complexity" evidence="2">
    <location>
        <begin position="1954"/>
        <end position="1981"/>
    </location>
</feature>
<organism evidence="3 4">
    <name type="scientific">Coregonus suidteri</name>
    <dbReference type="NCBI Taxonomy" id="861788"/>
    <lineage>
        <taxon>Eukaryota</taxon>
        <taxon>Metazoa</taxon>
        <taxon>Chordata</taxon>
        <taxon>Craniata</taxon>
        <taxon>Vertebrata</taxon>
        <taxon>Euteleostomi</taxon>
        <taxon>Actinopterygii</taxon>
        <taxon>Neopterygii</taxon>
        <taxon>Teleostei</taxon>
        <taxon>Protacanthopterygii</taxon>
        <taxon>Salmoniformes</taxon>
        <taxon>Salmonidae</taxon>
        <taxon>Coregoninae</taxon>
        <taxon>Coregonus</taxon>
    </lineage>
</organism>
<dbReference type="PROSITE" id="PS50088">
    <property type="entry name" value="ANK_REPEAT"/>
    <property type="match status" value="3"/>
</dbReference>
<feature type="compositionally biased region" description="Polar residues" evidence="2">
    <location>
        <begin position="1608"/>
        <end position="1627"/>
    </location>
</feature>
<feature type="region of interest" description="Disordered" evidence="2">
    <location>
        <begin position="393"/>
        <end position="617"/>
    </location>
</feature>
<dbReference type="Pfam" id="PF00023">
    <property type="entry name" value="Ank"/>
    <property type="match status" value="1"/>
</dbReference>
<dbReference type="PANTHER" id="PTHR24149:SF14">
    <property type="entry name" value="ANKYRIN REPEAT DOMAIN 12"/>
    <property type="match status" value="1"/>
</dbReference>
<feature type="compositionally biased region" description="Polar residues" evidence="2">
    <location>
        <begin position="949"/>
        <end position="968"/>
    </location>
</feature>
<dbReference type="PANTHER" id="PTHR24149">
    <property type="entry name" value="ANKYRIN REPEAT DOMAIN-CONTAINING PROTEIN 12"/>
    <property type="match status" value="1"/>
</dbReference>
<accession>A0AAN8L234</accession>
<dbReference type="EMBL" id="JAGTTL010000025">
    <property type="protein sequence ID" value="KAK6302248.1"/>
    <property type="molecule type" value="Genomic_DNA"/>
</dbReference>
<dbReference type="SMART" id="SM00248">
    <property type="entry name" value="ANK"/>
    <property type="match status" value="3"/>
</dbReference>
<feature type="region of interest" description="Disordered" evidence="2">
    <location>
        <begin position="1506"/>
        <end position="1769"/>
    </location>
</feature>
<keyword evidence="1" id="KW-0040">ANK repeat</keyword>
<feature type="compositionally biased region" description="Low complexity" evidence="2">
    <location>
        <begin position="405"/>
        <end position="417"/>
    </location>
</feature>
<feature type="compositionally biased region" description="Low complexity" evidence="2">
    <location>
        <begin position="1706"/>
        <end position="1724"/>
    </location>
</feature>
<dbReference type="Pfam" id="PF12796">
    <property type="entry name" value="Ank_2"/>
    <property type="match status" value="1"/>
</dbReference>
<evidence type="ECO:0008006" key="5">
    <source>
        <dbReference type="Google" id="ProtNLM"/>
    </source>
</evidence>
<evidence type="ECO:0000313" key="4">
    <source>
        <dbReference type="Proteomes" id="UP001356427"/>
    </source>
</evidence>
<feature type="compositionally biased region" description="Polar residues" evidence="2">
    <location>
        <begin position="1534"/>
        <end position="1544"/>
    </location>
</feature>